<dbReference type="STRING" id="1448318.A0A319EDD6"/>
<reference evidence="2 3" key="1">
    <citation type="submission" date="2018-02" db="EMBL/GenBank/DDBJ databases">
        <title>The genomes of Aspergillus section Nigri reveals drivers in fungal speciation.</title>
        <authorList>
            <consortium name="DOE Joint Genome Institute"/>
            <person name="Vesth T.C."/>
            <person name="Nybo J."/>
            <person name="Theobald S."/>
            <person name="Brandl J."/>
            <person name="Frisvad J.C."/>
            <person name="Nielsen K.F."/>
            <person name="Lyhne E.K."/>
            <person name="Kogle M.E."/>
            <person name="Kuo A."/>
            <person name="Riley R."/>
            <person name="Clum A."/>
            <person name="Nolan M."/>
            <person name="Lipzen A."/>
            <person name="Salamov A."/>
            <person name="Henrissat B."/>
            <person name="Wiebenga A."/>
            <person name="De vries R.P."/>
            <person name="Grigoriev I.V."/>
            <person name="Mortensen U.H."/>
            <person name="Andersen M.R."/>
            <person name="Baker S.E."/>
        </authorList>
    </citation>
    <scope>NUCLEOTIDE SEQUENCE [LARGE SCALE GENOMIC DNA]</scope>
    <source>
        <strain evidence="2 3">CBS 121057</strain>
    </source>
</reference>
<dbReference type="OrthoDB" id="4204700at2759"/>
<feature type="compositionally biased region" description="Polar residues" evidence="1">
    <location>
        <begin position="377"/>
        <end position="386"/>
    </location>
</feature>
<sequence>MTFDDPSPGGPPSNSSSSPYAQFYPITIRPELMVRPDPLILWYTFLGPTGWQTAAQNSIIKTLELQQKNVGRRLTQDETDVIVETATGHLYHKSIGQPAGILIAVGSCCYNATQSADWAKYVRTKDEIPTPRELSQAMRNFATVNPRGCMIAVARGVFQVTMGALVGQWLMGSISALSDFGRVLKDKRMKGFWEDMNRKKAERTGRGSPSPSSSLPSVVVPREEVHGEGEGEGQGQEHDNGFGGSGSDEEALRFGASTTATMWGQQKEEARRPVQAPLVASQDNKGGSFWDDDEDASPVAAEYRDDLRPGESAWDRIRRQNNLGGSQQGQGQGQNVGFRPVQSGSNAVFGSGRNVEREQAQADFDRMLDQERKMSTDAFQGSQQKNGGWWGKWD</sequence>
<dbReference type="EMBL" id="KZ826367">
    <property type="protein sequence ID" value="PYI04518.1"/>
    <property type="molecule type" value="Genomic_DNA"/>
</dbReference>
<organism evidence="2 3">
    <name type="scientific">Aspergillus sclerotiicarbonarius (strain CBS 121057 / IBT 28362)</name>
    <dbReference type="NCBI Taxonomy" id="1448318"/>
    <lineage>
        <taxon>Eukaryota</taxon>
        <taxon>Fungi</taxon>
        <taxon>Dikarya</taxon>
        <taxon>Ascomycota</taxon>
        <taxon>Pezizomycotina</taxon>
        <taxon>Eurotiomycetes</taxon>
        <taxon>Eurotiomycetidae</taxon>
        <taxon>Eurotiales</taxon>
        <taxon>Aspergillaceae</taxon>
        <taxon>Aspergillus</taxon>
        <taxon>Aspergillus subgen. Circumdati</taxon>
    </lineage>
</organism>
<feature type="compositionally biased region" description="Basic and acidic residues" evidence="1">
    <location>
        <begin position="302"/>
        <end position="318"/>
    </location>
</feature>
<accession>A0A319EDD6</accession>
<dbReference type="Proteomes" id="UP000248423">
    <property type="component" value="Unassembled WGS sequence"/>
</dbReference>
<feature type="region of interest" description="Disordered" evidence="1">
    <location>
        <begin position="195"/>
        <end position="250"/>
    </location>
</feature>
<feature type="compositionally biased region" description="Basic and acidic residues" evidence="1">
    <location>
        <begin position="354"/>
        <end position="375"/>
    </location>
</feature>
<evidence type="ECO:0000313" key="2">
    <source>
        <dbReference type="EMBL" id="PYI04518.1"/>
    </source>
</evidence>
<protein>
    <submittedName>
        <fullName evidence="2">Uncharacterized protein</fullName>
    </submittedName>
</protein>
<evidence type="ECO:0000256" key="1">
    <source>
        <dbReference type="SAM" id="MobiDB-lite"/>
    </source>
</evidence>
<name>A0A319EDD6_ASPSB</name>
<feature type="region of interest" description="Disordered" evidence="1">
    <location>
        <begin position="262"/>
        <end position="394"/>
    </location>
</feature>
<feature type="compositionally biased region" description="Basic and acidic residues" evidence="1">
    <location>
        <begin position="221"/>
        <end position="240"/>
    </location>
</feature>
<feature type="compositionally biased region" description="Low complexity" evidence="1">
    <location>
        <begin position="208"/>
        <end position="220"/>
    </location>
</feature>
<proteinExistence type="predicted"/>
<dbReference type="AlphaFoldDB" id="A0A319EDD6"/>
<evidence type="ECO:0000313" key="3">
    <source>
        <dbReference type="Proteomes" id="UP000248423"/>
    </source>
</evidence>
<feature type="compositionally biased region" description="Basic and acidic residues" evidence="1">
    <location>
        <begin position="195"/>
        <end position="205"/>
    </location>
</feature>
<keyword evidence="3" id="KW-1185">Reference proteome</keyword>
<gene>
    <name evidence="2" type="ORF">BO78DRAFT_398820</name>
</gene>
<dbReference type="VEuPathDB" id="FungiDB:BO78DRAFT_398820"/>